<evidence type="ECO:0000256" key="4">
    <source>
        <dbReference type="ARBA" id="ARBA00022763"/>
    </source>
</evidence>
<evidence type="ECO:0000256" key="6">
    <source>
        <dbReference type="ARBA" id="ARBA00023163"/>
    </source>
</evidence>
<dbReference type="SUPFAM" id="SSF50729">
    <property type="entry name" value="PH domain-like"/>
    <property type="match status" value="1"/>
</dbReference>
<dbReference type="InterPro" id="IPR013719">
    <property type="entry name" value="RTT106/SPT16-like_middle_dom"/>
</dbReference>
<dbReference type="InterPro" id="IPR011993">
    <property type="entry name" value="PH-like_dom_sf"/>
</dbReference>
<dbReference type="InterPro" id="IPR000969">
    <property type="entry name" value="SSRP1/POB3"/>
</dbReference>
<comment type="similarity">
    <text evidence="1 9">Belongs to the SSRP1 family.</text>
</comment>
<comment type="caution">
    <text evidence="12">The sequence shown here is derived from an EMBL/GenBank/DDBJ whole genome shotgun (WGS) entry which is preliminary data.</text>
</comment>
<organism evidence="12 13">
    <name type="scientific">Chlamydomonas incerta</name>
    <dbReference type="NCBI Taxonomy" id="51695"/>
    <lineage>
        <taxon>Eukaryota</taxon>
        <taxon>Viridiplantae</taxon>
        <taxon>Chlorophyta</taxon>
        <taxon>core chlorophytes</taxon>
        <taxon>Chlorophyceae</taxon>
        <taxon>CS clade</taxon>
        <taxon>Chlamydomonadales</taxon>
        <taxon>Chlamydomonadaceae</taxon>
        <taxon>Chlamydomonas</taxon>
    </lineage>
</organism>
<feature type="region of interest" description="Disordered" evidence="10">
    <location>
        <begin position="313"/>
        <end position="476"/>
    </location>
</feature>
<dbReference type="GO" id="GO:0006260">
    <property type="term" value="P:DNA replication"/>
    <property type="evidence" value="ECO:0007669"/>
    <property type="project" value="UniProtKB-KW"/>
</dbReference>
<dbReference type="GO" id="GO:0006281">
    <property type="term" value="P:DNA repair"/>
    <property type="evidence" value="ECO:0007669"/>
    <property type="project" value="UniProtKB-KW"/>
</dbReference>
<keyword evidence="13" id="KW-1185">Reference proteome</keyword>
<dbReference type="GO" id="GO:0035101">
    <property type="term" value="C:FACT complex"/>
    <property type="evidence" value="ECO:0007669"/>
    <property type="project" value="TreeGrafter"/>
</dbReference>
<dbReference type="InterPro" id="IPR050454">
    <property type="entry name" value="RTT106/SSRP1_HistChap/FACT"/>
</dbReference>
<dbReference type="GO" id="GO:0003677">
    <property type="term" value="F:DNA binding"/>
    <property type="evidence" value="ECO:0007669"/>
    <property type="project" value="InterPro"/>
</dbReference>
<dbReference type="PANTHER" id="PTHR45849:SF1">
    <property type="entry name" value="FACT COMPLEX SUBUNIT SSRP1"/>
    <property type="match status" value="1"/>
</dbReference>
<feature type="compositionally biased region" description="Acidic residues" evidence="10">
    <location>
        <begin position="338"/>
        <end position="357"/>
    </location>
</feature>
<keyword evidence="7 9" id="KW-0234">DNA repair</keyword>
<feature type="compositionally biased region" description="Gly residues" evidence="10">
    <location>
        <begin position="316"/>
        <end position="325"/>
    </location>
</feature>
<dbReference type="GO" id="GO:0042393">
    <property type="term" value="F:histone binding"/>
    <property type="evidence" value="ECO:0007669"/>
    <property type="project" value="TreeGrafter"/>
</dbReference>
<protein>
    <recommendedName>
        <fullName evidence="9">FACT complex subunit SSRP1</fullName>
    </recommendedName>
</protein>
<feature type="domain" description="Histone chaperone RTT106/FACT complex subunit SPT16-like middle" evidence="11">
    <location>
        <begin position="207"/>
        <end position="309"/>
    </location>
</feature>
<accession>A0A835T3A3</accession>
<feature type="compositionally biased region" description="Low complexity" evidence="10">
    <location>
        <begin position="382"/>
        <end position="394"/>
    </location>
</feature>
<reference evidence="12" key="1">
    <citation type="journal article" date="2020" name="bioRxiv">
        <title>Comparative genomics of Chlamydomonas.</title>
        <authorList>
            <person name="Craig R.J."/>
            <person name="Hasan A.R."/>
            <person name="Ness R.W."/>
            <person name="Keightley P.D."/>
        </authorList>
    </citation>
    <scope>NUCLEOTIDE SEQUENCE</scope>
    <source>
        <strain evidence="12">SAG 7.73</strain>
    </source>
</reference>
<dbReference type="PRINTS" id="PR00887">
    <property type="entry name" value="SSRCOGNITION"/>
</dbReference>
<evidence type="ECO:0000256" key="2">
    <source>
        <dbReference type="ARBA" id="ARBA00022454"/>
    </source>
</evidence>
<evidence type="ECO:0000313" key="12">
    <source>
        <dbReference type="EMBL" id="KAG2435138.1"/>
    </source>
</evidence>
<keyword evidence="8 9" id="KW-0539">Nucleus</keyword>
<keyword evidence="5 9" id="KW-0805">Transcription regulation</keyword>
<evidence type="ECO:0000256" key="9">
    <source>
        <dbReference type="RuleBase" id="RU364013"/>
    </source>
</evidence>
<name>A0A835T3A3_CHLIN</name>
<evidence type="ECO:0000259" key="11">
    <source>
        <dbReference type="SMART" id="SM01287"/>
    </source>
</evidence>
<evidence type="ECO:0000256" key="3">
    <source>
        <dbReference type="ARBA" id="ARBA00022705"/>
    </source>
</evidence>
<dbReference type="AlphaFoldDB" id="A0A835T3A3"/>
<dbReference type="Gene3D" id="2.30.29.30">
    <property type="entry name" value="Pleckstrin-homology domain (PH domain)/Phosphotyrosine-binding domain (PTB)"/>
    <property type="match status" value="1"/>
</dbReference>
<evidence type="ECO:0000256" key="5">
    <source>
        <dbReference type="ARBA" id="ARBA00023015"/>
    </source>
</evidence>
<comment type="function">
    <text evidence="9">Component of the FACT complex, a general chromatin factor that acts to reorganize nucleosomes. The FACT complex is involved in multiple processes that require DNA as a template such as mRNA elongation, DNA replication and DNA repair. During transcription elongation the FACT complex acts as a histone chaperone that both destabilizes and restores nucleosomal structure. It facilitates the passage of RNA polymerase II and transcription by promoting the dissociation of one histone H2A-H2B dimer from the nucleosome, then subsequently promotes the reestablishment of the nucleosome following the passage of RNA polymerase II.</text>
</comment>
<dbReference type="EMBL" id="JAEHOC010000015">
    <property type="protein sequence ID" value="KAG2435138.1"/>
    <property type="molecule type" value="Genomic_DNA"/>
</dbReference>
<dbReference type="SMART" id="SM01287">
    <property type="entry name" value="Rtt106"/>
    <property type="match status" value="1"/>
</dbReference>
<sequence>MSNDRAILESRKEGKSFLELVAKRIAEPDLAAELISAAARLAVAAASANGKENTPVAAACAVAAPSDASLVVKFPGLSLNSPRGKFDVGFSPEALVLSNAKSSVVVPVAAITHVAILDQIPQDTKKRCLLFVVLDRNGPAVLNGKQRLEAVIIQTLETEMLRATTAGGEALDGPAAAVLCEALALVKPGFQDFIAPDPDLFRTAKGHVGVSAYVKASAGHLFPLRGGLLFAERPPLFLPAADVLAVEYRRPQSATFDLVLHVRPREGGSGSSAAAATSVQQLEFSQVDKAELGRLQSYFAACKIKPYDPAAPPRLDGGGSGGGAEGAAAAAAAGGAGTDDDGDDDDESDADDEDFDPSELQRLESGRAAKRQRTGASGSGAGPSTSKAAASAADADADDDEDDDDEAEAEDDDEDGDSDEDADSYDEDEELADLTDEEDMAAEVVRRAAKRGQAAGAEAEEVEEEADDEEDDDEDD</sequence>
<feature type="compositionally biased region" description="Acidic residues" evidence="10">
    <location>
        <begin position="458"/>
        <end position="476"/>
    </location>
</feature>
<dbReference type="PANTHER" id="PTHR45849">
    <property type="entry name" value="FACT COMPLEX SUBUNIT SSRP1"/>
    <property type="match status" value="1"/>
</dbReference>
<dbReference type="Gene3D" id="2.30.29.150">
    <property type="match status" value="1"/>
</dbReference>
<dbReference type="Proteomes" id="UP000650467">
    <property type="component" value="Unassembled WGS sequence"/>
</dbReference>
<evidence type="ECO:0000256" key="8">
    <source>
        <dbReference type="ARBA" id="ARBA00023242"/>
    </source>
</evidence>
<gene>
    <name evidence="12" type="ORF">HXX76_007223</name>
</gene>
<evidence type="ECO:0000256" key="10">
    <source>
        <dbReference type="SAM" id="MobiDB-lite"/>
    </source>
</evidence>
<comment type="subcellular location">
    <subcellularLocation>
        <location evidence="9">Nucleus</location>
    </subcellularLocation>
    <subcellularLocation>
        <location evidence="9">Chromosome</location>
    </subcellularLocation>
</comment>
<keyword evidence="4 9" id="KW-0227">DNA damage</keyword>
<keyword evidence="3 9" id="KW-0235">DNA replication</keyword>
<dbReference type="Pfam" id="PF08512">
    <property type="entry name" value="Rttp106-like_middle"/>
    <property type="match status" value="1"/>
</dbReference>
<dbReference type="GO" id="GO:0031491">
    <property type="term" value="F:nucleosome binding"/>
    <property type="evidence" value="ECO:0007669"/>
    <property type="project" value="TreeGrafter"/>
</dbReference>
<evidence type="ECO:0000256" key="7">
    <source>
        <dbReference type="ARBA" id="ARBA00023204"/>
    </source>
</evidence>
<keyword evidence="6 9" id="KW-0804">Transcription</keyword>
<dbReference type="OrthoDB" id="498543at2759"/>
<keyword evidence="2 9" id="KW-0158">Chromosome</keyword>
<proteinExistence type="inferred from homology"/>
<evidence type="ECO:0000256" key="1">
    <source>
        <dbReference type="ARBA" id="ARBA00010060"/>
    </source>
</evidence>
<feature type="compositionally biased region" description="Acidic residues" evidence="10">
    <location>
        <begin position="395"/>
        <end position="441"/>
    </location>
</feature>
<evidence type="ECO:0000313" key="13">
    <source>
        <dbReference type="Proteomes" id="UP000650467"/>
    </source>
</evidence>